<organism evidence="2">
    <name type="scientific">marine sediment metagenome</name>
    <dbReference type="NCBI Taxonomy" id="412755"/>
    <lineage>
        <taxon>unclassified sequences</taxon>
        <taxon>metagenomes</taxon>
        <taxon>ecological metagenomes</taxon>
    </lineage>
</organism>
<protein>
    <submittedName>
        <fullName evidence="2">Uncharacterized protein</fullName>
    </submittedName>
</protein>
<evidence type="ECO:0000256" key="1">
    <source>
        <dbReference type="SAM" id="Phobius"/>
    </source>
</evidence>
<accession>A0A0F9WLZ8</accession>
<keyword evidence="1" id="KW-0472">Membrane</keyword>
<dbReference type="AlphaFoldDB" id="A0A0F9WLZ8"/>
<name>A0A0F9WLZ8_9ZZZZ</name>
<gene>
    <name evidence="2" type="ORF">LCGC14_0338170</name>
</gene>
<dbReference type="EMBL" id="LAZR01000244">
    <property type="protein sequence ID" value="KKN79613.1"/>
    <property type="molecule type" value="Genomic_DNA"/>
</dbReference>
<evidence type="ECO:0000313" key="2">
    <source>
        <dbReference type="EMBL" id="KKN79613.1"/>
    </source>
</evidence>
<keyword evidence="1" id="KW-0812">Transmembrane</keyword>
<keyword evidence="1" id="KW-1133">Transmembrane helix</keyword>
<feature type="transmembrane region" description="Helical" evidence="1">
    <location>
        <begin position="23"/>
        <end position="43"/>
    </location>
</feature>
<sequence>MGGFEVGHRAIHKSSSFSLSTPWAVVLIVAVALGMVLGSWYSCGFRW</sequence>
<proteinExistence type="predicted"/>
<comment type="caution">
    <text evidence="2">The sequence shown here is derived from an EMBL/GenBank/DDBJ whole genome shotgun (WGS) entry which is preliminary data.</text>
</comment>
<reference evidence="2" key="1">
    <citation type="journal article" date="2015" name="Nature">
        <title>Complex archaea that bridge the gap between prokaryotes and eukaryotes.</title>
        <authorList>
            <person name="Spang A."/>
            <person name="Saw J.H."/>
            <person name="Jorgensen S.L."/>
            <person name="Zaremba-Niedzwiedzka K."/>
            <person name="Martijn J."/>
            <person name="Lind A.E."/>
            <person name="van Eijk R."/>
            <person name="Schleper C."/>
            <person name="Guy L."/>
            <person name="Ettema T.J."/>
        </authorList>
    </citation>
    <scope>NUCLEOTIDE SEQUENCE</scope>
</reference>